<evidence type="ECO:0000313" key="3">
    <source>
        <dbReference type="Proteomes" id="UP000712600"/>
    </source>
</evidence>
<evidence type="ECO:0000313" key="2">
    <source>
        <dbReference type="EMBL" id="KAF3559752.1"/>
    </source>
</evidence>
<dbReference type="AlphaFoldDB" id="A0A8S9R7Z6"/>
<name>A0A8S9R7Z6_BRACR</name>
<feature type="region of interest" description="Disordered" evidence="1">
    <location>
        <begin position="106"/>
        <end position="179"/>
    </location>
</feature>
<organism evidence="2 3">
    <name type="scientific">Brassica cretica</name>
    <name type="common">Mustard</name>
    <dbReference type="NCBI Taxonomy" id="69181"/>
    <lineage>
        <taxon>Eukaryota</taxon>
        <taxon>Viridiplantae</taxon>
        <taxon>Streptophyta</taxon>
        <taxon>Embryophyta</taxon>
        <taxon>Tracheophyta</taxon>
        <taxon>Spermatophyta</taxon>
        <taxon>Magnoliopsida</taxon>
        <taxon>eudicotyledons</taxon>
        <taxon>Gunneridae</taxon>
        <taxon>Pentapetalae</taxon>
        <taxon>rosids</taxon>
        <taxon>malvids</taxon>
        <taxon>Brassicales</taxon>
        <taxon>Brassicaceae</taxon>
        <taxon>Brassiceae</taxon>
        <taxon>Brassica</taxon>
    </lineage>
</organism>
<protein>
    <submittedName>
        <fullName evidence="2">Uncharacterized protein</fullName>
    </submittedName>
</protein>
<dbReference type="Proteomes" id="UP000712600">
    <property type="component" value="Unassembled WGS sequence"/>
</dbReference>
<gene>
    <name evidence="2" type="ORF">F2Q69_00012150</name>
</gene>
<sequence length="221" mass="24242">MVRGDAPVRSRDQSQAYHGSTVWLRLGVVGDQLNSTWGSIPVRTSVVGSERLLGRAGGLCGAMGPCETKDKPGHGQGLRELVFDGETARKQLERLRTGWGQLEAKGCKGTSGTISPKPLQPIGQARERQEREIAGQERNRASGGLIHSGKARMDTRQKDKEKEKEKDMSPGEGTPKDRTWTVVKKIHREDSSLGKMCGDWVIIDKCEVLIAYCATCEPMID</sequence>
<evidence type="ECO:0000256" key="1">
    <source>
        <dbReference type="SAM" id="MobiDB-lite"/>
    </source>
</evidence>
<reference evidence="2" key="1">
    <citation type="submission" date="2019-12" db="EMBL/GenBank/DDBJ databases">
        <title>Genome sequencing and annotation of Brassica cretica.</title>
        <authorList>
            <person name="Studholme D.J."/>
            <person name="Sarris P."/>
        </authorList>
    </citation>
    <scope>NUCLEOTIDE SEQUENCE</scope>
    <source>
        <strain evidence="2">PFS-109/04</strain>
        <tissue evidence="2">Leaf</tissue>
    </source>
</reference>
<comment type="caution">
    <text evidence="2">The sequence shown here is derived from an EMBL/GenBank/DDBJ whole genome shotgun (WGS) entry which is preliminary data.</text>
</comment>
<dbReference type="EMBL" id="QGKX02000996">
    <property type="protein sequence ID" value="KAF3559752.1"/>
    <property type="molecule type" value="Genomic_DNA"/>
</dbReference>
<feature type="compositionally biased region" description="Basic and acidic residues" evidence="1">
    <location>
        <begin position="125"/>
        <end position="140"/>
    </location>
</feature>
<proteinExistence type="predicted"/>
<accession>A0A8S9R7Z6</accession>
<feature type="compositionally biased region" description="Basic and acidic residues" evidence="1">
    <location>
        <begin position="151"/>
        <end position="179"/>
    </location>
</feature>